<dbReference type="KEGG" id="beg:INE88_03572"/>
<dbReference type="Proteomes" id="UP000679226">
    <property type="component" value="Chromosome"/>
</dbReference>
<dbReference type="EMBL" id="CP072227">
    <property type="protein sequence ID" value="QUT46737.1"/>
    <property type="molecule type" value="Genomic_DNA"/>
</dbReference>
<feature type="transmembrane region" description="Helical" evidence="1">
    <location>
        <begin position="88"/>
        <end position="106"/>
    </location>
</feature>
<dbReference type="PANTHER" id="PTHR34980">
    <property type="entry name" value="INNER MEMBRANE PROTEIN-RELATED-RELATED"/>
    <property type="match status" value="1"/>
</dbReference>
<evidence type="ECO:0000256" key="1">
    <source>
        <dbReference type="SAM" id="Phobius"/>
    </source>
</evidence>
<feature type="transmembrane region" description="Helical" evidence="1">
    <location>
        <begin position="118"/>
        <end position="135"/>
    </location>
</feature>
<accession>A0A975KI15</accession>
<evidence type="ECO:0008006" key="4">
    <source>
        <dbReference type="Google" id="ProtNLM"/>
    </source>
</evidence>
<keyword evidence="1" id="KW-1133">Transmembrane helix</keyword>
<reference evidence="2" key="1">
    <citation type="journal article" date="2021" name="PLoS Genet.">
        <title>Mobile Type VI secretion system loci of the gut Bacteroidales display extensive intra-ecosystem transfer, multi-species spread and geographical clustering.</title>
        <authorList>
            <person name="Garcia-Bayona L."/>
            <person name="Coyne M.J."/>
            <person name="Comstock L.E."/>
        </authorList>
    </citation>
    <scope>NUCLEOTIDE SEQUENCE</scope>
    <source>
        <strain evidence="2">CL11T00C20</strain>
    </source>
</reference>
<dbReference type="GeneID" id="69480314"/>
<protein>
    <recommendedName>
        <fullName evidence="4">DUF805 domain-containing protein</fullName>
    </recommendedName>
</protein>
<evidence type="ECO:0000313" key="2">
    <source>
        <dbReference type="EMBL" id="QUT46737.1"/>
    </source>
</evidence>
<name>A0A975KI15_9BACE</name>
<dbReference type="Pfam" id="PF05656">
    <property type="entry name" value="DUF805"/>
    <property type="match status" value="1"/>
</dbReference>
<gene>
    <name evidence="2" type="ORF">INE88_03572</name>
</gene>
<keyword evidence="1" id="KW-0812">Transmembrane</keyword>
<evidence type="ECO:0000313" key="3">
    <source>
        <dbReference type="Proteomes" id="UP000679226"/>
    </source>
</evidence>
<dbReference type="InterPro" id="IPR008523">
    <property type="entry name" value="DUF805"/>
</dbReference>
<dbReference type="RefSeq" id="WP_211454409.1">
    <property type="nucleotide sequence ID" value="NZ_CP072227.1"/>
</dbReference>
<proteinExistence type="predicted"/>
<dbReference type="AlphaFoldDB" id="A0A975KI15"/>
<sequence>MAIKDQCSQCKSFNEGVCKFLSSFPIYDQTSCPQYMKKGIILEKDEEQVNHNVTLNEGDTNHSNLINTPQKQRMFQHPFSFKGRIRRLEYGLSYLLVYVLFLPINITPENQVSENMALFYLLLFFPALWFIWAQGAKRCHDRGNSGWYQLIPFYALWMFFGDGEECDNEYGSDPKGRDIFS</sequence>
<dbReference type="GO" id="GO:0005886">
    <property type="term" value="C:plasma membrane"/>
    <property type="evidence" value="ECO:0007669"/>
    <property type="project" value="TreeGrafter"/>
</dbReference>
<keyword evidence="1" id="KW-0472">Membrane</keyword>
<organism evidence="2 3">
    <name type="scientific">Bacteroides eggerthii</name>
    <dbReference type="NCBI Taxonomy" id="28111"/>
    <lineage>
        <taxon>Bacteria</taxon>
        <taxon>Pseudomonadati</taxon>
        <taxon>Bacteroidota</taxon>
        <taxon>Bacteroidia</taxon>
        <taxon>Bacteroidales</taxon>
        <taxon>Bacteroidaceae</taxon>
        <taxon>Bacteroides</taxon>
    </lineage>
</organism>